<reference evidence="2 3" key="1">
    <citation type="journal article" date="2018" name="Nat. Biotechnol.">
        <title>A standardized bacterial taxonomy based on genome phylogeny substantially revises the tree of life.</title>
        <authorList>
            <person name="Parks D.H."/>
            <person name="Chuvochina M."/>
            <person name="Waite D.W."/>
            <person name="Rinke C."/>
            <person name="Skarshewski A."/>
            <person name="Chaumeil P.A."/>
            <person name="Hugenholtz P."/>
        </authorList>
    </citation>
    <scope>NUCLEOTIDE SEQUENCE [LARGE SCALE GENOMIC DNA]</scope>
    <source>
        <strain evidence="2">UBA8781</strain>
    </source>
</reference>
<dbReference type="EMBL" id="DPBP01000028">
    <property type="protein sequence ID" value="HCE17572.1"/>
    <property type="molecule type" value="Genomic_DNA"/>
</dbReference>
<keyword evidence="1" id="KW-0812">Transmembrane</keyword>
<feature type="transmembrane region" description="Helical" evidence="1">
    <location>
        <begin position="275"/>
        <end position="295"/>
    </location>
</feature>
<feature type="transmembrane region" description="Helical" evidence="1">
    <location>
        <begin position="307"/>
        <end position="338"/>
    </location>
</feature>
<keyword evidence="1" id="KW-0472">Membrane</keyword>
<feature type="transmembrane region" description="Helical" evidence="1">
    <location>
        <begin position="500"/>
        <end position="522"/>
    </location>
</feature>
<proteinExistence type="predicted"/>
<feature type="transmembrane region" description="Helical" evidence="1">
    <location>
        <begin position="558"/>
        <end position="582"/>
    </location>
</feature>
<feature type="transmembrane region" description="Helical" evidence="1">
    <location>
        <begin position="350"/>
        <end position="372"/>
    </location>
</feature>
<accession>A0A3D1JGC5</accession>
<name>A0A3D1JGC5_9CHLR</name>
<evidence type="ECO:0000313" key="2">
    <source>
        <dbReference type="EMBL" id="HCE17572.1"/>
    </source>
</evidence>
<evidence type="ECO:0000256" key="1">
    <source>
        <dbReference type="SAM" id="Phobius"/>
    </source>
</evidence>
<feature type="transmembrane region" description="Helical" evidence="1">
    <location>
        <begin position="457"/>
        <end position="479"/>
    </location>
</feature>
<feature type="transmembrane region" description="Helical" evidence="1">
    <location>
        <begin position="39"/>
        <end position="61"/>
    </location>
</feature>
<comment type="caution">
    <text evidence="2">The sequence shown here is derived from an EMBL/GenBank/DDBJ whole genome shotgun (WGS) entry which is preliminary data.</text>
</comment>
<evidence type="ECO:0008006" key="4">
    <source>
        <dbReference type="Google" id="ProtNLM"/>
    </source>
</evidence>
<evidence type="ECO:0000313" key="3">
    <source>
        <dbReference type="Proteomes" id="UP000264141"/>
    </source>
</evidence>
<keyword evidence="1" id="KW-1133">Transmembrane helix</keyword>
<dbReference type="Proteomes" id="UP000264141">
    <property type="component" value="Unassembled WGS sequence"/>
</dbReference>
<feature type="transmembrane region" description="Helical" evidence="1">
    <location>
        <begin position="528"/>
        <end position="546"/>
    </location>
</feature>
<feature type="transmembrane region" description="Helical" evidence="1">
    <location>
        <begin position="110"/>
        <end position="127"/>
    </location>
</feature>
<feature type="transmembrane region" description="Helical" evidence="1">
    <location>
        <begin position="250"/>
        <end position="268"/>
    </location>
</feature>
<dbReference type="STRING" id="229919.GCA_001050195_01747"/>
<organism evidence="2 3">
    <name type="scientific">Anaerolinea thermolimosa</name>
    <dbReference type="NCBI Taxonomy" id="229919"/>
    <lineage>
        <taxon>Bacteria</taxon>
        <taxon>Bacillati</taxon>
        <taxon>Chloroflexota</taxon>
        <taxon>Anaerolineae</taxon>
        <taxon>Anaerolineales</taxon>
        <taxon>Anaerolineaceae</taxon>
        <taxon>Anaerolinea</taxon>
    </lineage>
</organism>
<feature type="transmembrane region" description="Helical" evidence="1">
    <location>
        <begin position="193"/>
        <end position="212"/>
    </location>
</feature>
<dbReference type="AlphaFoldDB" id="A0A3D1JGC5"/>
<feature type="transmembrane region" description="Helical" evidence="1">
    <location>
        <begin position="219"/>
        <end position="238"/>
    </location>
</feature>
<gene>
    <name evidence="2" type="ORF">DEQ80_06910</name>
</gene>
<protein>
    <recommendedName>
        <fullName evidence="4">Glycosyltransferase RgtA/B/C/D-like domain-containing protein</fullName>
    </recommendedName>
</protein>
<sequence length="608" mass="69996">MRRLAAIFNAGLGFIFLVVANWAVELGIDNDPGWGKGRYALLGMGLVCLTIGAMVWFWPIFRPWFVKGDQWAIQWYERLKKSWLYRVIIGLQRKIERISWFATREKRTRWALGVTLMGVLAVFWWYTTAGTFLKWYPYYHTYYDRLAEAFLNGQIHLLEKPDPSLLALSNPYPYENRAGAKYLWDVSFYNGKFYLYWGPTPALLLAGLKLVVHRVIEDQVLVVGFLLGAAGLLVGLGYSLWRRFGHHGPSWLPVFLFPALGLNLYLLWPTGRPGVYEAAILGGQFFLLLSMASLLKAVTTHTPSYGWYGVAGVSLALAMGSRMPLVLSVGWLTLMVVWRSWSMVQREPGIAFRQVGAFLFPILLGGGLLLWYNAARFGNLFETGLSYQLSIPEYPPERSWLFSAKYIVPNSFQYFFREPSFQAVFPFVRFPFIKESSWPWFIRLPDHYLYHEPQGGILLVFPLLLVIPVGFVYTMMGWVESWRRSGFWQACRSWGMQPDKWMVVSLLGAGFLQMSLILFYFFSAMRFQLEYVPIFSLAAVLLIRNLDNRLEGHRWYRLFFRGLVTGLALYSIGVGLMGGFGAGEERFELNNPALFSQLRDGFHWLLGR</sequence>